<name>A0A9W9M4Y8_9EURO</name>
<feature type="region of interest" description="Disordered" evidence="1">
    <location>
        <begin position="204"/>
        <end position="225"/>
    </location>
</feature>
<feature type="signal peptide" evidence="2">
    <location>
        <begin position="1"/>
        <end position="19"/>
    </location>
</feature>
<feature type="region of interest" description="Disordered" evidence="1">
    <location>
        <begin position="239"/>
        <end position="376"/>
    </location>
</feature>
<reference evidence="3" key="1">
    <citation type="submission" date="2022-11" db="EMBL/GenBank/DDBJ databases">
        <authorList>
            <person name="Petersen C."/>
        </authorList>
    </citation>
    <scope>NUCLEOTIDE SEQUENCE</scope>
    <source>
        <strain evidence="3">IBT 16849</strain>
    </source>
</reference>
<dbReference type="EMBL" id="JAPQKP010000005">
    <property type="protein sequence ID" value="KAJ5188949.1"/>
    <property type="molecule type" value="Genomic_DNA"/>
</dbReference>
<protein>
    <submittedName>
        <fullName evidence="3">Uncharacterized protein</fullName>
    </submittedName>
</protein>
<accession>A0A9W9M4Y8</accession>
<keyword evidence="2" id="KW-0732">Signal</keyword>
<evidence type="ECO:0000256" key="1">
    <source>
        <dbReference type="SAM" id="MobiDB-lite"/>
    </source>
</evidence>
<evidence type="ECO:0000313" key="3">
    <source>
        <dbReference type="EMBL" id="KAJ5188949.1"/>
    </source>
</evidence>
<feature type="compositionally biased region" description="Low complexity" evidence="1">
    <location>
        <begin position="341"/>
        <end position="363"/>
    </location>
</feature>
<organism evidence="3 4">
    <name type="scientific">Penicillium cf. griseofulvum</name>
    <dbReference type="NCBI Taxonomy" id="2972120"/>
    <lineage>
        <taxon>Eukaryota</taxon>
        <taxon>Fungi</taxon>
        <taxon>Dikarya</taxon>
        <taxon>Ascomycota</taxon>
        <taxon>Pezizomycotina</taxon>
        <taxon>Eurotiomycetes</taxon>
        <taxon>Eurotiomycetidae</taxon>
        <taxon>Eurotiales</taxon>
        <taxon>Aspergillaceae</taxon>
        <taxon>Penicillium</taxon>
    </lineage>
</organism>
<dbReference type="AlphaFoldDB" id="A0A9W9M4Y8"/>
<feature type="chain" id="PRO_5040933598" evidence="2">
    <location>
        <begin position="20"/>
        <end position="548"/>
    </location>
</feature>
<keyword evidence="4" id="KW-1185">Reference proteome</keyword>
<evidence type="ECO:0000256" key="2">
    <source>
        <dbReference type="SAM" id="SignalP"/>
    </source>
</evidence>
<evidence type="ECO:0000313" key="4">
    <source>
        <dbReference type="Proteomes" id="UP001150879"/>
    </source>
</evidence>
<feature type="compositionally biased region" description="Polar residues" evidence="1">
    <location>
        <begin position="328"/>
        <end position="340"/>
    </location>
</feature>
<dbReference type="Proteomes" id="UP001150879">
    <property type="component" value="Unassembled WGS sequence"/>
</dbReference>
<proteinExistence type="predicted"/>
<gene>
    <name evidence="3" type="ORF">N7472_007963</name>
</gene>
<sequence length="548" mass="60453">MSGVEVIAVIACVAAIVSAYNDGARMYTAIRKKHHERQSTRELERSLALGRTEIQHRFDQHHQELGRRYEEGDAIAREQMKDIIITLQGALLRHLREAQEQGTTLDLMALQIESDQGRVRTLAILGDLYQRLSRPSHVPPSFSMFIDPNYHSMSPHSRGYPSNSLDGYLQSHTSEMPYFSGRYPVSPGSYSSGRVLTDATCVSPTDTLGSAREYPATNPRASRRSSWFASSMGELFHSRPARSSMPSFASSAPEPGYVPPPRVYSTVSSSASDPIPELDVRPATPHRPTLQLSSIPHDVVSGNPWKDSDSDSDDALSHAQIKEEKSYLSPTSPSTQPRQGSLSAASTASTDSTPSNPSTQSSTDRSAEATRPRWPPSKSNNYLGFCKGAWKVHTGFRGFRIYTEPGTGYYTQQSWLRCAHCAFEAPMAPNSSSRNPQFEGKVRTHQASGVRYRFGFLAKSHVHCKRDAASHFAPNTPRGAFCCVFCCASAHGSTQVYGNLDTFMAHLADQHWTVERGTLAVLPSIRRVVGRLAPDSEEFDVNILPMRG</sequence>
<comment type="caution">
    <text evidence="3">The sequence shown here is derived from an EMBL/GenBank/DDBJ whole genome shotgun (WGS) entry which is preliminary data.</text>
</comment>
<reference evidence="3" key="2">
    <citation type="journal article" date="2023" name="IMA Fungus">
        <title>Comparative genomic study of the Penicillium genus elucidates a diverse pangenome and 15 lateral gene transfer events.</title>
        <authorList>
            <person name="Petersen C."/>
            <person name="Sorensen T."/>
            <person name="Nielsen M.R."/>
            <person name="Sondergaard T.E."/>
            <person name="Sorensen J.L."/>
            <person name="Fitzpatrick D.A."/>
            <person name="Frisvad J.C."/>
            <person name="Nielsen K.L."/>
        </authorList>
    </citation>
    <scope>NUCLEOTIDE SEQUENCE</scope>
    <source>
        <strain evidence="3">IBT 16849</strain>
    </source>
</reference>